<dbReference type="InterPro" id="IPR039422">
    <property type="entry name" value="MarR/SlyA-like"/>
</dbReference>
<dbReference type="PROSITE" id="PS01117">
    <property type="entry name" value="HTH_MARR_1"/>
    <property type="match status" value="1"/>
</dbReference>
<protein>
    <submittedName>
        <fullName evidence="6">MarR family winged helix-turn-helix transcriptional regulator</fullName>
    </submittedName>
</protein>
<evidence type="ECO:0000313" key="6">
    <source>
        <dbReference type="EMBL" id="MFC4334272.1"/>
    </source>
</evidence>
<reference evidence="7" key="1">
    <citation type="journal article" date="2019" name="Int. J. Syst. Evol. Microbiol.">
        <title>The Global Catalogue of Microorganisms (GCM) 10K type strain sequencing project: providing services to taxonomists for standard genome sequencing and annotation.</title>
        <authorList>
            <consortium name="The Broad Institute Genomics Platform"/>
            <consortium name="The Broad Institute Genome Sequencing Center for Infectious Disease"/>
            <person name="Wu L."/>
            <person name="Ma J."/>
        </authorList>
    </citation>
    <scope>NUCLEOTIDE SEQUENCE [LARGE SCALE GENOMIC DNA]</scope>
    <source>
        <strain evidence="7">IBRC-M 10908</strain>
    </source>
</reference>
<dbReference type="Pfam" id="PF01047">
    <property type="entry name" value="MarR"/>
    <property type="match status" value="1"/>
</dbReference>
<keyword evidence="2" id="KW-0238">DNA-binding</keyword>
<gene>
    <name evidence="6" type="ORF">ACFPET_03570</name>
</gene>
<dbReference type="RefSeq" id="WP_380618006.1">
    <property type="nucleotide sequence ID" value="NZ_JBHSDK010000003.1"/>
</dbReference>
<dbReference type="InterPro" id="IPR036390">
    <property type="entry name" value="WH_DNA-bd_sf"/>
</dbReference>
<name>A0ABV8TUB8_9ACTN</name>
<comment type="caution">
    <text evidence="6">The sequence shown here is derived from an EMBL/GenBank/DDBJ whole genome shotgun (WGS) entry which is preliminary data.</text>
</comment>
<feature type="domain" description="HTH marR-type" evidence="5">
    <location>
        <begin position="27"/>
        <end position="166"/>
    </location>
</feature>
<dbReference type="SUPFAM" id="SSF46785">
    <property type="entry name" value="Winged helix' DNA-binding domain"/>
    <property type="match status" value="1"/>
</dbReference>
<evidence type="ECO:0000256" key="3">
    <source>
        <dbReference type="ARBA" id="ARBA00023163"/>
    </source>
</evidence>
<evidence type="ECO:0000256" key="4">
    <source>
        <dbReference type="SAM" id="MobiDB-lite"/>
    </source>
</evidence>
<keyword evidence="3" id="KW-0804">Transcription</keyword>
<evidence type="ECO:0000259" key="5">
    <source>
        <dbReference type="PROSITE" id="PS50995"/>
    </source>
</evidence>
<keyword evidence="7" id="KW-1185">Reference proteome</keyword>
<sequence>MADTTHDTAEQTGPSAAPDPDRLDPKSCDRAVSLGRVGLSLIATARSHRIAAARDLKAAGIYPGQELVLQYVAESGPARMCGIVESVNLDPSTVTRTVQRLEKSGFLYRETDPDDRRASRIALTDAGRDALRGARKAWADLEERTTRGFSEAELAELVGYLERIERNLAPCAEGMDEEPA</sequence>
<dbReference type="InterPro" id="IPR000835">
    <property type="entry name" value="HTH_MarR-typ"/>
</dbReference>
<dbReference type="SMART" id="SM00347">
    <property type="entry name" value="HTH_MARR"/>
    <property type="match status" value="1"/>
</dbReference>
<dbReference type="Proteomes" id="UP001595823">
    <property type="component" value="Unassembled WGS sequence"/>
</dbReference>
<evidence type="ECO:0000313" key="7">
    <source>
        <dbReference type="Proteomes" id="UP001595823"/>
    </source>
</evidence>
<evidence type="ECO:0000256" key="2">
    <source>
        <dbReference type="ARBA" id="ARBA00023125"/>
    </source>
</evidence>
<organism evidence="6 7">
    <name type="scientific">Salininema proteolyticum</name>
    <dbReference type="NCBI Taxonomy" id="1607685"/>
    <lineage>
        <taxon>Bacteria</taxon>
        <taxon>Bacillati</taxon>
        <taxon>Actinomycetota</taxon>
        <taxon>Actinomycetes</taxon>
        <taxon>Glycomycetales</taxon>
        <taxon>Glycomycetaceae</taxon>
        <taxon>Salininema</taxon>
    </lineage>
</organism>
<dbReference type="PANTHER" id="PTHR33164">
    <property type="entry name" value="TRANSCRIPTIONAL REGULATOR, MARR FAMILY"/>
    <property type="match status" value="1"/>
</dbReference>
<dbReference type="PROSITE" id="PS50995">
    <property type="entry name" value="HTH_MARR_2"/>
    <property type="match status" value="1"/>
</dbReference>
<dbReference type="PRINTS" id="PR00598">
    <property type="entry name" value="HTHMARR"/>
</dbReference>
<accession>A0ABV8TUB8</accession>
<dbReference type="Gene3D" id="1.10.10.10">
    <property type="entry name" value="Winged helix-like DNA-binding domain superfamily/Winged helix DNA-binding domain"/>
    <property type="match status" value="1"/>
</dbReference>
<keyword evidence="1" id="KW-0805">Transcription regulation</keyword>
<proteinExistence type="predicted"/>
<dbReference type="InterPro" id="IPR036388">
    <property type="entry name" value="WH-like_DNA-bd_sf"/>
</dbReference>
<dbReference type="EMBL" id="JBHSDK010000003">
    <property type="protein sequence ID" value="MFC4334272.1"/>
    <property type="molecule type" value="Genomic_DNA"/>
</dbReference>
<feature type="region of interest" description="Disordered" evidence="4">
    <location>
        <begin position="1"/>
        <end position="26"/>
    </location>
</feature>
<dbReference type="InterPro" id="IPR023187">
    <property type="entry name" value="Tscrpt_reg_MarR-type_CS"/>
</dbReference>
<evidence type="ECO:0000256" key="1">
    <source>
        <dbReference type="ARBA" id="ARBA00023015"/>
    </source>
</evidence>
<dbReference type="PANTHER" id="PTHR33164:SF57">
    <property type="entry name" value="MARR-FAMILY TRANSCRIPTIONAL REGULATOR"/>
    <property type="match status" value="1"/>
</dbReference>